<dbReference type="KEGG" id="ccac:CcaHIS019_0508440"/>
<evidence type="ECO:0000256" key="2">
    <source>
        <dbReference type="ARBA" id="ARBA00025783"/>
    </source>
</evidence>
<evidence type="ECO:0000256" key="3">
    <source>
        <dbReference type="ARBA" id="ARBA00047418"/>
    </source>
</evidence>
<dbReference type="Pfam" id="PF09445">
    <property type="entry name" value="Methyltransf_15"/>
    <property type="match status" value="1"/>
</dbReference>
<dbReference type="GeneID" id="85497086"/>
<dbReference type="GO" id="GO:0071164">
    <property type="term" value="F:RNA cap trimethylguanosine synthase activity"/>
    <property type="evidence" value="ECO:0007669"/>
    <property type="project" value="TreeGrafter"/>
</dbReference>
<sequence>MRRRGGRGASIFAALPWDLKSTLRANPVAEPPSGSSSRGDLLPTQPPSDDHEEGDDPEEGDEQEVQVEEEEVVVAVAATPDEAGPSGGNRKRAANALVSPSKRQRTDDHERHPWDCTGLVPRYEKAADVPAHLKKYFYQRHSLFPAYSRLPLLLDDTGWFSVTPSEIAEHIAERCRSDVILDAFCGVGGNAIAFARTCERVIAMDNDITRLSLARHNALHYGVADRIEFVLADYVEWAREYARRGAHAREEVDVVFLSPPWGGPEYLSFGADGSPTYPLSAVLPIPGDELFAITAPITPNIAYYLPRNVDVEEVASLANTLDVPQKDAENGAERGREWVEMEEEWVGDKLKAVTAYYGGLVDGG</sequence>
<evidence type="ECO:0000313" key="10">
    <source>
        <dbReference type="Proteomes" id="UP001233271"/>
    </source>
</evidence>
<feature type="compositionally biased region" description="Basic and acidic residues" evidence="8">
    <location>
        <begin position="104"/>
        <end position="113"/>
    </location>
</feature>
<evidence type="ECO:0000256" key="5">
    <source>
        <dbReference type="ARBA" id="ARBA00048763"/>
    </source>
</evidence>
<accession>A0AA48L6Z6</accession>
<keyword evidence="10" id="KW-1185">Reference proteome</keyword>
<dbReference type="GO" id="GO:0005634">
    <property type="term" value="C:nucleus"/>
    <property type="evidence" value="ECO:0007669"/>
    <property type="project" value="TreeGrafter"/>
</dbReference>
<organism evidence="9 10">
    <name type="scientific">Cutaneotrichosporon cavernicola</name>
    <dbReference type="NCBI Taxonomy" id="279322"/>
    <lineage>
        <taxon>Eukaryota</taxon>
        <taxon>Fungi</taxon>
        <taxon>Dikarya</taxon>
        <taxon>Basidiomycota</taxon>
        <taxon>Agaricomycotina</taxon>
        <taxon>Tremellomycetes</taxon>
        <taxon>Trichosporonales</taxon>
        <taxon>Trichosporonaceae</taxon>
        <taxon>Cutaneotrichosporon</taxon>
    </lineage>
</organism>
<feature type="compositionally biased region" description="Low complexity" evidence="8">
    <location>
        <begin position="73"/>
        <end position="83"/>
    </location>
</feature>
<comment type="similarity">
    <text evidence="2">Belongs to the methyltransferase superfamily. Trimethylguanosine synthase family.</text>
</comment>
<evidence type="ECO:0000256" key="6">
    <source>
        <dbReference type="ARBA" id="ARBA00049075"/>
    </source>
</evidence>
<dbReference type="PANTHER" id="PTHR14741:SF32">
    <property type="entry name" value="TRIMETHYLGUANOSINE SYNTHASE"/>
    <property type="match status" value="1"/>
</dbReference>
<dbReference type="PANTHER" id="PTHR14741">
    <property type="entry name" value="S-ADENOSYLMETHIONINE-DEPENDENT METHYLTRANSFERASE RELATED"/>
    <property type="match status" value="1"/>
</dbReference>
<dbReference type="RefSeq" id="XP_060458481.1">
    <property type="nucleotide sequence ID" value="XM_060602048.1"/>
</dbReference>
<dbReference type="CDD" id="cd02440">
    <property type="entry name" value="AdoMet_MTases"/>
    <property type="match status" value="1"/>
</dbReference>
<evidence type="ECO:0000256" key="8">
    <source>
        <dbReference type="SAM" id="MobiDB-lite"/>
    </source>
</evidence>
<name>A0AA48L6Z6_9TREE</name>
<dbReference type="AlphaFoldDB" id="A0AA48L6Z6"/>
<comment type="catalytic activity">
    <reaction evidence="6">
        <text>a 5'-end (N(7)-methyl 5'-triphosphoguanosine)-ribonucleoside in snRNA + S-adenosyl-L-methionine = a 5'-end (N(2),N(7)-dimethyl 5'-triphosphoguanosine)-ribonucleoside in snRNA + S-adenosyl-L-homocysteine + H(+)</text>
        <dbReference type="Rhea" id="RHEA:78471"/>
        <dbReference type="Rhea" id="RHEA-COMP:19085"/>
        <dbReference type="Rhea" id="RHEA-COMP:19087"/>
        <dbReference type="ChEBI" id="CHEBI:15378"/>
        <dbReference type="ChEBI" id="CHEBI:57856"/>
        <dbReference type="ChEBI" id="CHEBI:59789"/>
        <dbReference type="ChEBI" id="CHEBI:156461"/>
        <dbReference type="ChEBI" id="CHEBI:172880"/>
    </reaction>
    <physiologicalReaction direction="left-to-right" evidence="6">
        <dbReference type="Rhea" id="RHEA:78472"/>
    </physiologicalReaction>
</comment>
<dbReference type="Proteomes" id="UP001233271">
    <property type="component" value="Chromosome 5"/>
</dbReference>
<protein>
    <recommendedName>
        <fullName evidence="1">Trimethylguanosine synthase</fullName>
    </recommendedName>
    <alternativeName>
        <fullName evidence="7">Cap-specific guanine-N(2) methyltransferase</fullName>
    </alternativeName>
</protein>
<evidence type="ECO:0000256" key="1">
    <source>
        <dbReference type="ARBA" id="ARBA00018517"/>
    </source>
</evidence>
<evidence type="ECO:0000256" key="4">
    <source>
        <dbReference type="ARBA" id="ARBA00048740"/>
    </source>
</evidence>
<proteinExistence type="inferred from homology"/>
<dbReference type="FunFam" id="3.40.50.150:FF:000432">
    <property type="entry name" value="Unplaced genomic scaffold supercont2.10, whole genome shotgun sequence"/>
    <property type="match status" value="1"/>
</dbReference>
<reference evidence="9" key="1">
    <citation type="journal article" date="2023" name="BMC Genomics">
        <title>Chromosome-level genome assemblies of Cutaneotrichosporon spp. (Trichosporonales, Basidiomycota) reveal imbalanced evolution between nucleotide sequences and chromosome synteny.</title>
        <authorList>
            <person name="Kobayashi Y."/>
            <person name="Kayamori A."/>
            <person name="Aoki K."/>
            <person name="Shiwa Y."/>
            <person name="Matsutani M."/>
            <person name="Fujita N."/>
            <person name="Sugita T."/>
            <person name="Iwasaki W."/>
            <person name="Tanaka N."/>
            <person name="Takashima M."/>
        </authorList>
    </citation>
    <scope>NUCLEOTIDE SEQUENCE</scope>
    <source>
        <strain evidence="9">HIS019</strain>
    </source>
</reference>
<evidence type="ECO:0000256" key="7">
    <source>
        <dbReference type="ARBA" id="ARBA00049790"/>
    </source>
</evidence>
<dbReference type="SUPFAM" id="SSF53335">
    <property type="entry name" value="S-adenosyl-L-methionine-dependent methyltransferases"/>
    <property type="match status" value="1"/>
</dbReference>
<comment type="catalytic activity">
    <reaction evidence="4">
        <text>a 5'-end (N(7)-methyl 5'-triphosphoguanosine)-ribonucleoside in snoRNA + S-adenosyl-L-methionine = a 5'-end (N(2),N(7)-dimethyl 5'-triphosphoguanosine)-ribonucleoside in snoRNA + S-adenosyl-L-homocysteine + H(+)</text>
        <dbReference type="Rhea" id="RHEA:78475"/>
        <dbReference type="Rhea" id="RHEA-COMP:19086"/>
        <dbReference type="Rhea" id="RHEA-COMP:19088"/>
        <dbReference type="ChEBI" id="CHEBI:15378"/>
        <dbReference type="ChEBI" id="CHEBI:57856"/>
        <dbReference type="ChEBI" id="CHEBI:59789"/>
        <dbReference type="ChEBI" id="CHEBI:156461"/>
        <dbReference type="ChEBI" id="CHEBI:172880"/>
    </reaction>
    <physiologicalReaction direction="left-to-right" evidence="4">
        <dbReference type="Rhea" id="RHEA:78476"/>
    </physiologicalReaction>
</comment>
<dbReference type="InterPro" id="IPR029063">
    <property type="entry name" value="SAM-dependent_MTases_sf"/>
</dbReference>
<feature type="region of interest" description="Disordered" evidence="8">
    <location>
        <begin position="1"/>
        <end position="113"/>
    </location>
</feature>
<dbReference type="InterPro" id="IPR019012">
    <property type="entry name" value="RNA_cap_Gua-N2-MeTrfase"/>
</dbReference>
<gene>
    <name evidence="9" type="primary">tgs1</name>
    <name evidence="9" type="ORF">CcaverHIS019_0508440</name>
</gene>
<evidence type="ECO:0000313" key="9">
    <source>
        <dbReference type="EMBL" id="BEI93216.1"/>
    </source>
</evidence>
<feature type="compositionally biased region" description="Acidic residues" evidence="8">
    <location>
        <begin position="50"/>
        <end position="72"/>
    </location>
</feature>
<dbReference type="Gene3D" id="3.40.50.150">
    <property type="entry name" value="Vaccinia Virus protein VP39"/>
    <property type="match status" value="1"/>
</dbReference>
<dbReference type="EMBL" id="AP028216">
    <property type="protein sequence ID" value="BEI93216.1"/>
    <property type="molecule type" value="Genomic_DNA"/>
</dbReference>
<comment type="catalytic activity">
    <reaction evidence="3">
        <text>a 5'-end (N(2),N(7)-dimethyl 5'-triphosphoguanosine)-ribonucleoside in snoRNA + S-adenosyl-L-methionine = a 5'-end (N(2),N(2),N(7)-trimethyl 5'-triphosphoguanosine)-ribonucleoside in snoRNA + S-adenosyl-L-homocysteine + H(+)</text>
        <dbReference type="Rhea" id="RHEA:78507"/>
        <dbReference type="Rhea" id="RHEA-COMP:19088"/>
        <dbReference type="Rhea" id="RHEA-COMP:19090"/>
        <dbReference type="ChEBI" id="CHEBI:15378"/>
        <dbReference type="ChEBI" id="CHEBI:57856"/>
        <dbReference type="ChEBI" id="CHEBI:59789"/>
        <dbReference type="ChEBI" id="CHEBI:167623"/>
        <dbReference type="ChEBI" id="CHEBI:172880"/>
    </reaction>
    <physiologicalReaction direction="left-to-right" evidence="3">
        <dbReference type="Rhea" id="RHEA:78508"/>
    </physiologicalReaction>
</comment>
<comment type="catalytic activity">
    <reaction evidence="5">
        <text>a 5'-end (N(2),N(7)-dimethyl 5'-triphosphoguanosine)-ribonucleoside in snRNA + S-adenosyl-L-methionine = a 5'-end (N(2),N(2),N(7)-trimethyl 5'-triphosphoguanosine)-ribonucleoside in snRNA + S-adenosyl-L-homocysteine + H(+)</text>
        <dbReference type="Rhea" id="RHEA:78479"/>
        <dbReference type="Rhea" id="RHEA-COMP:19087"/>
        <dbReference type="Rhea" id="RHEA-COMP:19089"/>
        <dbReference type="ChEBI" id="CHEBI:15378"/>
        <dbReference type="ChEBI" id="CHEBI:57856"/>
        <dbReference type="ChEBI" id="CHEBI:59789"/>
        <dbReference type="ChEBI" id="CHEBI:167623"/>
        <dbReference type="ChEBI" id="CHEBI:172880"/>
    </reaction>
    <physiologicalReaction direction="left-to-right" evidence="5">
        <dbReference type="Rhea" id="RHEA:78480"/>
    </physiologicalReaction>
</comment>